<protein>
    <submittedName>
        <fullName evidence="1">DUF2000 family protein</fullName>
    </submittedName>
</protein>
<dbReference type="AlphaFoldDB" id="A0A3N5DRS4"/>
<dbReference type="SUPFAM" id="SSF102462">
    <property type="entry name" value="Peptidyl-tRNA hydrolase II"/>
    <property type="match status" value="1"/>
</dbReference>
<dbReference type="OrthoDB" id="9153692at2"/>
<comment type="caution">
    <text evidence="1">The sequence shown here is derived from an EMBL/GenBank/DDBJ whole genome shotgun (WGS) entry which is preliminary data.</text>
</comment>
<organism evidence="1 2">
    <name type="scientific">Buttiauxella warmboldiae</name>
    <dbReference type="NCBI Taxonomy" id="82993"/>
    <lineage>
        <taxon>Bacteria</taxon>
        <taxon>Pseudomonadati</taxon>
        <taxon>Pseudomonadota</taxon>
        <taxon>Gammaproteobacteria</taxon>
        <taxon>Enterobacterales</taxon>
        <taxon>Enterobacteriaceae</taxon>
        <taxon>Buttiauxella</taxon>
    </lineage>
</organism>
<reference evidence="1 2" key="1">
    <citation type="submission" date="2018-11" db="EMBL/GenBank/DDBJ databases">
        <title>Draft genome sequence of Buttiauxella warmboldiae CCUG 35512.</title>
        <authorList>
            <person name="Salva-Serra F."/>
            <person name="Marathe N."/>
            <person name="Moore E."/>
            <person name="Svensson L."/>
            <person name="Engstrom-Jakobsson H."/>
        </authorList>
    </citation>
    <scope>NUCLEOTIDE SEQUENCE [LARGE SCALE GENOMIC DNA]</scope>
    <source>
        <strain evidence="1 2">CCUG 35512</strain>
    </source>
</reference>
<dbReference type="InterPro" id="IPR023476">
    <property type="entry name" value="Pep_tRNA_hydro_II_dom_sf"/>
</dbReference>
<name>A0A3N5DRS4_9ENTR</name>
<dbReference type="InterPro" id="IPR018988">
    <property type="entry name" value="DUF2000"/>
</dbReference>
<gene>
    <name evidence="1" type="ORF">EHN07_03685</name>
</gene>
<proteinExistence type="predicted"/>
<sequence>MFEDCEKKLYLVVDRNKDIALLMNAIAHISSGILLKEKDLNFHDYQNQESGLCAYLNNYPVIILQSKNSSQLATLALKCQAAEICYNFFTTTMLGSSSAEQINLTRQTPLENLDFVALAVYGDTEQLKPLMKKFSVFKA</sequence>
<accession>A0A3N5DRS4</accession>
<evidence type="ECO:0000313" key="2">
    <source>
        <dbReference type="Proteomes" id="UP000268615"/>
    </source>
</evidence>
<dbReference type="Pfam" id="PF09391">
    <property type="entry name" value="DUF2000"/>
    <property type="match status" value="1"/>
</dbReference>
<dbReference type="EMBL" id="RPOH01000010">
    <property type="protein sequence ID" value="RPH30267.1"/>
    <property type="molecule type" value="Genomic_DNA"/>
</dbReference>
<dbReference type="Proteomes" id="UP000268615">
    <property type="component" value="Unassembled WGS sequence"/>
</dbReference>
<keyword evidence="2" id="KW-1185">Reference proteome</keyword>
<dbReference type="Gene3D" id="3.40.1490.10">
    <property type="entry name" value="Bit1"/>
    <property type="match status" value="1"/>
</dbReference>
<evidence type="ECO:0000313" key="1">
    <source>
        <dbReference type="EMBL" id="RPH30267.1"/>
    </source>
</evidence>